<evidence type="ECO:0000313" key="2">
    <source>
        <dbReference type="EMBL" id="CAA9993583.1"/>
    </source>
</evidence>
<dbReference type="PANTHER" id="PTHR21301">
    <property type="entry name" value="REVERSE TRANSCRIPTASE"/>
    <property type="match status" value="1"/>
</dbReference>
<accession>A0A6H5FVX7</accession>
<keyword evidence="3" id="KW-1185">Reference proteome</keyword>
<gene>
    <name evidence="2" type="ORF">NTEN_LOCUS502</name>
</gene>
<organism evidence="2 3">
    <name type="scientific">Nesidiocoris tenuis</name>
    <dbReference type="NCBI Taxonomy" id="355587"/>
    <lineage>
        <taxon>Eukaryota</taxon>
        <taxon>Metazoa</taxon>
        <taxon>Ecdysozoa</taxon>
        <taxon>Arthropoda</taxon>
        <taxon>Hexapoda</taxon>
        <taxon>Insecta</taxon>
        <taxon>Pterygota</taxon>
        <taxon>Neoptera</taxon>
        <taxon>Paraneoptera</taxon>
        <taxon>Hemiptera</taxon>
        <taxon>Heteroptera</taxon>
        <taxon>Panheteroptera</taxon>
        <taxon>Cimicomorpha</taxon>
        <taxon>Miridae</taxon>
        <taxon>Dicyphina</taxon>
        <taxon>Nesidiocoris</taxon>
    </lineage>
</organism>
<evidence type="ECO:0000313" key="3">
    <source>
        <dbReference type="Proteomes" id="UP000479000"/>
    </source>
</evidence>
<dbReference type="InterPro" id="IPR035901">
    <property type="entry name" value="GIY-YIG_endonuc_sf"/>
</dbReference>
<protein>
    <recommendedName>
        <fullName evidence="1">Reverse transcriptase domain-containing protein</fullName>
    </recommendedName>
</protein>
<sequence>MNGQVLQEHELMVSFDVVSLFTNVPLEVVVYLVERHWIHIEEHTAIPLNVFLDVLELTCMQGYFQHNDTFVRQLSGVAMGGVLSSDVAGLVMVDLLNWVALQLPFQLRTVKRYVDDLFLILPKTHVEDTLAIFNSYHPKLQFTCEREMEGRLPFLDVLMIRDSSGAVSSDWYRKPSASDRCLDFRSTHAYSMKIACAKELIGRALRLCSPEYRETNKILVSNMLRTNGYPRSLVARLTSEWSPRVRNIEGLSHGEAPVAAQAAQVVPTVFMGLTYIEGISPKLKILLQKGISSVNIKVVFKYRNKMSRLHTRLKASDPMQLQSGVVYKVPCRDCPTCYVGHTISYLKVRMARHNRDCRNEHDEGTMLSQHANETGHVFDFERVSIEDRELKRGRREFKEKLHIMLTENTCNKKTDVNGISSVYAGVLADIKAARTCNLVRNGPHTPENIEHET</sequence>
<dbReference type="CDD" id="cd10442">
    <property type="entry name" value="GIY-YIG_PLEs"/>
    <property type="match status" value="1"/>
</dbReference>
<evidence type="ECO:0000259" key="1">
    <source>
        <dbReference type="PROSITE" id="PS50878"/>
    </source>
</evidence>
<dbReference type="Proteomes" id="UP000479000">
    <property type="component" value="Unassembled WGS sequence"/>
</dbReference>
<dbReference type="PROSITE" id="PS50878">
    <property type="entry name" value="RT_POL"/>
    <property type="match status" value="1"/>
</dbReference>
<reference evidence="2 3" key="1">
    <citation type="submission" date="2020-02" db="EMBL/GenBank/DDBJ databases">
        <authorList>
            <person name="Ferguson B K."/>
        </authorList>
    </citation>
    <scope>NUCLEOTIDE SEQUENCE [LARGE SCALE GENOMIC DNA]</scope>
</reference>
<feature type="domain" description="Reverse transcriptase" evidence="1">
    <location>
        <begin position="1"/>
        <end position="159"/>
    </location>
</feature>
<dbReference type="InterPro" id="IPR000477">
    <property type="entry name" value="RT_dom"/>
</dbReference>
<dbReference type="EMBL" id="CADCXU010000808">
    <property type="protein sequence ID" value="CAA9993583.1"/>
    <property type="molecule type" value="Genomic_DNA"/>
</dbReference>
<dbReference type="OrthoDB" id="6627528at2759"/>
<proteinExistence type="predicted"/>
<dbReference type="Gene3D" id="3.40.1440.10">
    <property type="entry name" value="GIY-YIG endonuclease"/>
    <property type="match status" value="1"/>
</dbReference>
<dbReference type="Pfam" id="PF26215">
    <property type="entry name" value="HTH_animal"/>
    <property type="match status" value="1"/>
</dbReference>
<name>A0A6H5FVX7_9HEMI</name>
<dbReference type="InterPro" id="IPR058912">
    <property type="entry name" value="HTH_animal"/>
</dbReference>
<dbReference type="AlphaFoldDB" id="A0A6H5FVX7"/>
<dbReference type="PANTHER" id="PTHR21301:SF10">
    <property type="entry name" value="REVERSE TRANSCRIPTASE DOMAIN-CONTAINING PROTEIN"/>
    <property type="match status" value="1"/>
</dbReference>